<evidence type="ECO:0000313" key="6">
    <source>
        <dbReference type="Proteomes" id="UP000183975"/>
    </source>
</evidence>
<dbReference type="PROSITE" id="PS50943">
    <property type="entry name" value="HTH_CROC1"/>
    <property type="match status" value="1"/>
</dbReference>
<dbReference type="Proteomes" id="UP000183975">
    <property type="component" value="Unassembled WGS sequence"/>
</dbReference>
<dbReference type="Gene3D" id="1.10.260.40">
    <property type="entry name" value="lambda repressor-like DNA-binding domains"/>
    <property type="match status" value="1"/>
</dbReference>
<dbReference type="InterPro" id="IPR050807">
    <property type="entry name" value="TransReg_Diox_bact_type"/>
</dbReference>
<dbReference type="GO" id="GO:0005829">
    <property type="term" value="C:cytosol"/>
    <property type="evidence" value="ECO:0007669"/>
    <property type="project" value="TreeGrafter"/>
</dbReference>
<accession>A0A1M6XC88</accession>
<evidence type="ECO:0000256" key="2">
    <source>
        <dbReference type="ARBA" id="ARBA00023125"/>
    </source>
</evidence>
<proteinExistence type="predicted"/>
<dbReference type="InterPro" id="IPR010982">
    <property type="entry name" value="Lambda_DNA-bd_dom_sf"/>
</dbReference>
<dbReference type="AlphaFoldDB" id="A0A1M6XC88"/>
<dbReference type="RefSeq" id="WP_022255023.1">
    <property type="nucleotide sequence ID" value="NZ_FRAH01000061.1"/>
</dbReference>
<dbReference type="SUPFAM" id="SSF47413">
    <property type="entry name" value="lambda repressor-like DNA-binding domains"/>
    <property type="match status" value="1"/>
</dbReference>
<feature type="domain" description="HTH cro/C1-type" evidence="4">
    <location>
        <begin position="16"/>
        <end position="72"/>
    </location>
</feature>
<dbReference type="OrthoDB" id="1629646at2"/>
<reference evidence="5 6" key="1">
    <citation type="submission" date="2016-11" db="EMBL/GenBank/DDBJ databases">
        <authorList>
            <person name="Jaros S."/>
            <person name="Januszkiewicz K."/>
            <person name="Wedrychowicz H."/>
        </authorList>
    </citation>
    <scope>NUCLEOTIDE SEQUENCE [LARGE SCALE GENOMIC DNA]</scope>
    <source>
        <strain evidence="5 6">DSM 14214</strain>
    </source>
</reference>
<name>A0A1M6XC88_9FIRM</name>
<dbReference type="SMART" id="SM00530">
    <property type="entry name" value="HTH_XRE"/>
    <property type="match status" value="1"/>
</dbReference>
<dbReference type="InterPro" id="IPR001387">
    <property type="entry name" value="Cro/C1-type_HTH"/>
</dbReference>
<dbReference type="PANTHER" id="PTHR46797:SF23">
    <property type="entry name" value="HTH-TYPE TRANSCRIPTIONAL REGULATOR SUTR"/>
    <property type="match status" value="1"/>
</dbReference>
<keyword evidence="3" id="KW-0804">Transcription</keyword>
<dbReference type="GO" id="GO:0003677">
    <property type="term" value="F:DNA binding"/>
    <property type="evidence" value="ECO:0007669"/>
    <property type="project" value="UniProtKB-KW"/>
</dbReference>
<keyword evidence="2" id="KW-0238">DNA-binding</keyword>
<dbReference type="PANTHER" id="PTHR46797">
    <property type="entry name" value="HTH-TYPE TRANSCRIPTIONAL REGULATOR"/>
    <property type="match status" value="1"/>
</dbReference>
<evidence type="ECO:0000256" key="1">
    <source>
        <dbReference type="ARBA" id="ARBA00023015"/>
    </source>
</evidence>
<organism evidence="5 6">
    <name type="scientific">Anaerotignum lactatifermentans DSM 14214</name>
    <dbReference type="NCBI Taxonomy" id="1121323"/>
    <lineage>
        <taxon>Bacteria</taxon>
        <taxon>Bacillati</taxon>
        <taxon>Bacillota</taxon>
        <taxon>Clostridia</taxon>
        <taxon>Lachnospirales</taxon>
        <taxon>Anaerotignaceae</taxon>
        <taxon>Anaerotignum</taxon>
    </lineage>
</organism>
<dbReference type="GeneID" id="78176371"/>
<gene>
    <name evidence="5" type="ORF">SAMN02745138_02767</name>
</gene>
<dbReference type="Pfam" id="PF01381">
    <property type="entry name" value="HTH_3"/>
    <property type="match status" value="1"/>
</dbReference>
<protein>
    <submittedName>
        <fullName evidence="5">Helix-turn-helix domain-containing protein</fullName>
    </submittedName>
</protein>
<keyword evidence="6" id="KW-1185">Reference proteome</keyword>
<dbReference type="EMBL" id="FRAH01000061">
    <property type="protein sequence ID" value="SHL03584.1"/>
    <property type="molecule type" value="Genomic_DNA"/>
</dbReference>
<sequence>MQKDYAENYKKLGLKIAYFRKLKGLTQEQLAEILDVDTSFIGQIEAPNIYKPITLTTLFRIADALEMAPGELLDF</sequence>
<keyword evidence="1" id="KW-0805">Transcription regulation</keyword>
<evidence type="ECO:0000259" key="4">
    <source>
        <dbReference type="PROSITE" id="PS50943"/>
    </source>
</evidence>
<evidence type="ECO:0000313" key="5">
    <source>
        <dbReference type="EMBL" id="SHL03584.1"/>
    </source>
</evidence>
<dbReference type="CDD" id="cd00093">
    <property type="entry name" value="HTH_XRE"/>
    <property type="match status" value="1"/>
</dbReference>
<dbReference type="GO" id="GO:0003700">
    <property type="term" value="F:DNA-binding transcription factor activity"/>
    <property type="evidence" value="ECO:0007669"/>
    <property type="project" value="TreeGrafter"/>
</dbReference>
<evidence type="ECO:0000256" key="3">
    <source>
        <dbReference type="ARBA" id="ARBA00023163"/>
    </source>
</evidence>